<organism evidence="1 2">
    <name type="scientific">Ogataea polymorpha</name>
    <dbReference type="NCBI Taxonomy" id="460523"/>
    <lineage>
        <taxon>Eukaryota</taxon>
        <taxon>Fungi</taxon>
        <taxon>Dikarya</taxon>
        <taxon>Ascomycota</taxon>
        <taxon>Saccharomycotina</taxon>
        <taxon>Pichiomycetes</taxon>
        <taxon>Pichiales</taxon>
        <taxon>Pichiaceae</taxon>
        <taxon>Ogataea</taxon>
    </lineage>
</organism>
<protein>
    <submittedName>
        <fullName evidence="1">Uncharacterized protein</fullName>
    </submittedName>
</protein>
<name>A0A9P8P514_9ASCO</name>
<dbReference type="EMBL" id="JAEUBD010001178">
    <property type="protein sequence ID" value="KAH3665155.1"/>
    <property type="molecule type" value="Genomic_DNA"/>
</dbReference>
<reference evidence="1" key="2">
    <citation type="submission" date="2021-01" db="EMBL/GenBank/DDBJ databases">
        <authorList>
            <person name="Schikora-Tamarit M.A."/>
        </authorList>
    </citation>
    <scope>NUCLEOTIDE SEQUENCE</scope>
    <source>
        <strain evidence="1">NCAIM Y.01608</strain>
    </source>
</reference>
<evidence type="ECO:0000313" key="1">
    <source>
        <dbReference type="EMBL" id="KAH3665155.1"/>
    </source>
</evidence>
<reference evidence="1" key="1">
    <citation type="journal article" date="2021" name="Open Biol.">
        <title>Shared evolutionary footprints suggest mitochondrial oxidative damage underlies multiple complex I losses in fungi.</title>
        <authorList>
            <person name="Schikora-Tamarit M.A."/>
            <person name="Marcet-Houben M."/>
            <person name="Nosek J."/>
            <person name="Gabaldon T."/>
        </authorList>
    </citation>
    <scope>NUCLEOTIDE SEQUENCE</scope>
    <source>
        <strain evidence="1">NCAIM Y.01608</strain>
    </source>
</reference>
<dbReference type="AlphaFoldDB" id="A0A9P8P514"/>
<dbReference type="Proteomes" id="UP000788993">
    <property type="component" value="Unassembled WGS sequence"/>
</dbReference>
<proteinExistence type="predicted"/>
<keyword evidence="2" id="KW-1185">Reference proteome</keyword>
<sequence>MRRGSFGGRSSMELIVPVKIHGSSASDGVCIHLRQTDALDDAFLNKRDASLDELLDRCLLVHAAGFKQLELVAREKRGNVLDGSLDSFRRAINAGRSDASFDTNRHFGPVFWVLGEIRLQQLEVFERPFFHCGVWVEEVWAIEFAAVEKSDAFFDGVVNSSKGLLTWNRLWASSQRHEAVAGGARNGEGRHEQKRAF</sequence>
<gene>
    <name evidence="1" type="ORF">OGATHE_003970</name>
</gene>
<accession>A0A9P8P514</accession>
<evidence type="ECO:0000313" key="2">
    <source>
        <dbReference type="Proteomes" id="UP000788993"/>
    </source>
</evidence>
<comment type="caution">
    <text evidence="1">The sequence shown here is derived from an EMBL/GenBank/DDBJ whole genome shotgun (WGS) entry which is preliminary data.</text>
</comment>